<sequence>MLSQNFSFSGWDLFRFLKGRKKMIVTIIATGLGFFLTDSATVAVVSGATVEMVFALAEYFLKKYD</sequence>
<organism evidence="1">
    <name type="scientific">marine sediment metagenome</name>
    <dbReference type="NCBI Taxonomy" id="412755"/>
    <lineage>
        <taxon>unclassified sequences</taxon>
        <taxon>metagenomes</taxon>
        <taxon>ecological metagenomes</taxon>
    </lineage>
</organism>
<dbReference type="EMBL" id="LAZR01012258">
    <property type="protein sequence ID" value="KKM27782.1"/>
    <property type="molecule type" value="Genomic_DNA"/>
</dbReference>
<dbReference type="AlphaFoldDB" id="A0A0F9IJQ8"/>
<reference evidence="1" key="1">
    <citation type="journal article" date="2015" name="Nature">
        <title>Complex archaea that bridge the gap between prokaryotes and eukaryotes.</title>
        <authorList>
            <person name="Spang A."/>
            <person name="Saw J.H."/>
            <person name="Jorgensen S.L."/>
            <person name="Zaremba-Niedzwiedzka K."/>
            <person name="Martijn J."/>
            <person name="Lind A.E."/>
            <person name="van Eijk R."/>
            <person name="Schleper C."/>
            <person name="Guy L."/>
            <person name="Ettema T.J."/>
        </authorList>
    </citation>
    <scope>NUCLEOTIDE SEQUENCE</scope>
</reference>
<name>A0A0F9IJQ8_9ZZZZ</name>
<evidence type="ECO:0000313" key="1">
    <source>
        <dbReference type="EMBL" id="KKM27782.1"/>
    </source>
</evidence>
<gene>
    <name evidence="1" type="ORF">LCGC14_1571300</name>
</gene>
<protein>
    <submittedName>
        <fullName evidence="1">Uncharacterized protein</fullName>
    </submittedName>
</protein>
<proteinExistence type="predicted"/>
<accession>A0A0F9IJQ8</accession>
<comment type="caution">
    <text evidence="1">The sequence shown here is derived from an EMBL/GenBank/DDBJ whole genome shotgun (WGS) entry which is preliminary data.</text>
</comment>